<feature type="compositionally biased region" description="Basic and acidic residues" evidence="2">
    <location>
        <begin position="8"/>
        <end position="33"/>
    </location>
</feature>
<organism evidence="3">
    <name type="scientific">Florenciella parvula</name>
    <dbReference type="NCBI Taxonomy" id="236787"/>
    <lineage>
        <taxon>Eukaryota</taxon>
        <taxon>Sar</taxon>
        <taxon>Stramenopiles</taxon>
        <taxon>Ochrophyta</taxon>
        <taxon>Dictyochophyceae</taxon>
        <taxon>Florenciellales</taxon>
        <taxon>Florenciella</taxon>
    </lineage>
</organism>
<feature type="compositionally biased region" description="Basic and acidic residues" evidence="2">
    <location>
        <begin position="69"/>
        <end position="100"/>
    </location>
</feature>
<sequence length="336" mass="38723">MSSTARTRTREPSRVRIYNEDHFETLLLDDDKSTQGGASPGKPETSRSGGGGTSRVEEERSAIKARSLRATERAREADLEEQRKRRFERHRDEAKRMQAESERQVRERLVMNSLRREDKFNHYYSDLVEGRRLASEIKTSLDLQDAAEQNKVRRQFEDWNQNVYGKLQNRISERLDRTTSHDINVKRRQEFQKFLDTTNSKGAIFRDIIIESEYDPLEPNRNCIKVDSSDVRDPCSRVVDKNLEESGMLDSPSAMAAAKMARTRDSLEVTMWGTGKIESTPHGFFAKIMANESKQGSKEKSKTWDSRIPFDHYNVAVGKAITDTEFPRGKRTAPQI</sequence>
<dbReference type="AlphaFoldDB" id="A0A7S2FRU1"/>
<accession>A0A7S2FRU1</accession>
<comment type="similarity">
    <text evidence="1">Belongs to the FAM228 family.</text>
</comment>
<evidence type="ECO:0000256" key="2">
    <source>
        <dbReference type="SAM" id="MobiDB-lite"/>
    </source>
</evidence>
<dbReference type="InterPro" id="IPR040046">
    <property type="entry name" value="FAM228"/>
</dbReference>
<proteinExistence type="inferred from homology"/>
<dbReference type="PANTHER" id="PTHR28584">
    <property type="entry name" value="FAMILY WITH SEQUENCE SIMILARITY 228 MEMBER A"/>
    <property type="match status" value="1"/>
</dbReference>
<dbReference type="EMBL" id="HBGT01013878">
    <property type="protein sequence ID" value="CAD9411069.1"/>
    <property type="molecule type" value="Transcribed_RNA"/>
</dbReference>
<gene>
    <name evidence="3" type="ORF">FPAR1323_LOCUS7438</name>
</gene>
<dbReference type="PANTHER" id="PTHR28584:SF1">
    <property type="entry name" value="PROTEIN FAM228B"/>
    <property type="match status" value="1"/>
</dbReference>
<protein>
    <submittedName>
        <fullName evidence="3">Uncharacterized protein</fullName>
    </submittedName>
</protein>
<feature type="region of interest" description="Disordered" evidence="2">
    <location>
        <begin position="1"/>
        <end position="100"/>
    </location>
</feature>
<reference evidence="3" key="1">
    <citation type="submission" date="2021-01" db="EMBL/GenBank/DDBJ databases">
        <authorList>
            <person name="Corre E."/>
            <person name="Pelletier E."/>
            <person name="Niang G."/>
            <person name="Scheremetjew M."/>
            <person name="Finn R."/>
            <person name="Kale V."/>
            <person name="Holt S."/>
            <person name="Cochrane G."/>
            <person name="Meng A."/>
            <person name="Brown T."/>
            <person name="Cohen L."/>
        </authorList>
    </citation>
    <scope>NUCLEOTIDE SEQUENCE</scope>
    <source>
        <strain evidence="3">RCC1693</strain>
    </source>
</reference>
<name>A0A7S2FRU1_9STRA</name>
<evidence type="ECO:0000256" key="1">
    <source>
        <dbReference type="ARBA" id="ARBA00007753"/>
    </source>
</evidence>
<evidence type="ECO:0000313" key="3">
    <source>
        <dbReference type="EMBL" id="CAD9411069.1"/>
    </source>
</evidence>